<reference evidence="5 6" key="1">
    <citation type="submission" date="2024-09" db="EMBL/GenBank/DDBJ databases">
        <authorList>
            <person name="Sun Q."/>
            <person name="Mori K."/>
        </authorList>
    </citation>
    <scope>NUCLEOTIDE SEQUENCE [LARGE SCALE GENOMIC DNA]</scope>
    <source>
        <strain evidence="5 6">CECT 8726</strain>
    </source>
</reference>
<keyword evidence="5" id="KW-0238">DNA-binding</keyword>
<dbReference type="Pfam" id="PF08220">
    <property type="entry name" value="HTH_DeoR"/>
    <property type="match status" value="1"/>
</dbReference>
<dbReference type="InterPro" id="IPR014036">
    <property type="entry name" value="DeoR-like_C"/>
</dbReference>
<sequence>MDPRSNHRQQEILAALRRAGGSSRIHSLAQTLDVTEETVRRNIKRLADSGVVEKVHGGVRLLSDGQEGDFHQRYRENPEAKKRIARHVAEMIEDGSSLFLDIGSTTAYIADALRDHHELLVVTNSVSVAYKLATRNNNRVFMAGGELRNHDGGAFGTDAMAFADNFHTEYAILSSAGINASNGFMLFDLEEAKFSRLIMAKAGTRIVAADSSKFDRVAPVTVAKPSLVDYLVCEKTPPASIQKAAVDWGTEIQIAGKSD</sequence>
<dbReference type="SMART" id="SM01134">
    <property type="entry name" value="DeoRC"/>
    <property type="match status" value="1"/>
</dbReference>
<proteinExistence type="predicted"/>
<dbReference type="EMBL" id="JBHMEA010000007">
    <property type="protein sequence ID" value="MFB9230625.1"/>
    <property type="molecule type" value="Genomic_DNA"/>
</dbReference>
<dbReference type="InterPro" id="IPR050313">
    <property type="entry name" value="Carb_Metab_HTH_regulators"/>
</dbReference>
<evidence type="ECO:0000256" key="3">
    <source>
        <dbReference type="ARBA" id="ARBA00023163"/>
    </source>
</evidence>
<dbReference type="SUPFAM" id="SSF46785">
    <property type="entry name" value="Winged helix' DNA-binding domain"/>
    <property type="match status" value="1"/>
</dbReference>
<dbReference type="Gene3D" id="1.10.10.10">
    <property type="entry name" value="Winged helix-like DNA-binding domain superfamily/Winged helix DNA-binding domain"/>
    <property type="match status" value="1"/>
</dbReference>
<dbReference type="SMART" id="SM00420">
    <property type="entry name" value="HTH_DEOR"/>
    <property type="match status" value="1"/>
</dbReference>
<dbReference type="InterPro" id="IPR001034">
    <property type="entry name" value="DeoR_HTH"/>
</dbReference>
<dbReference type="PANTHER" id="PTHR30363:SF4">
    <property type="entry name" value="GLYCEROL-3-PHOSPHATE REGULON REPRESSOR"/>
    <property type="match status" value="1"/>
</dbReference>
<dbReference type="InterPro" id="IPR036388">
    <property type="entry name" value="WH-like_DNA-bd_sf"/>
</dbReference>
<comment type="caution">
    <text evidence="5">The sequence shown here is derived from an EMBL/GenBank/DDBJ whole genome shotgun (WGS) entry which is preliminary data.</text>
</comment>
<dbReference type="Pfam" id="PF00455">
    <property type="entry name" value="DeoRC"/>
    <property type="match status" value="1"/>
</dbReference>
<feature type="domain" description="HTH deoR-type" evidence="4">
    <location>
        <begin position="6"/>
        <end position="61"/>
    </location>
</feature>
<keyword evidence="3" id="KW-0804">Transcription</keyword>
<protein>
    <submittedName>
        <fullName evidence="5">DeoR/GlpR family DNA-binding transcription regulator</fullName>
    </submittedName>
</protein>
<evidence type="ECO:0000313" key="6">
    <source>
        <dbReference type="Proteomes" id="UP001589683"/>
    </source>
</evidence>
<name>A0ABV5JAY8_9RHOB</name>
<dbReference type="SUPFAM" id="SSF100950">
    <property type="entry name" value="NagB/RpiA/CoA transferase-like"/>
    <property type="match status" value="1"/>
</dbReference>
<dbReference type="RefSeq" id="WP_213887485.1">
    <property type="nucleotide sequence ID" value="NZ_JAGFNU010000001.1"/>
</dbReference>
<dbReference type="GO" id="GO:0003677">
    <property type="term" value="F:DNA binding"/>
    <property type="evidence" value="ECO:0007669"/>
    <property type="project" value="UniProtKB-KW"/>
</dbReference>
<evidence type="ECO:0000259" key="4">
    <source>
        <dbReference type="PROSITE" id="PS51000"/>
    </source>
</evidence>
<dbReference type="InterPro" id="IPR036390">
    <property type="entry name" value="WH_DNA-bd_sf"/>
</dbReference>
<evidence type="ECO:0000256" key="1">
    <source>
        <dbReference type="ARBA" id="ARBA00022491"/>
    </source>
</evidence>
<evidence type="ECO:0000256" key="2">
    <source>
        <dbReference type="ARBA" id="ARBA00023015"/>
    </source>
</evidence>
<gene>
    <name evidence="5" type="ORF">ACFFUT_02345</name>
</gene>
<dbReference type="Gene3D" id="3.40.50.1360">
    <property type="match status" value="1"/>
</dbReference>
<evidence type="ECO:0000313" key="5">
    <source>
        <dbReference type="EMBL" id="MFB9230625.1"/>
    </source>
</evidence>
<keyword evidence="2" id="KW-0805">Transcription regulation</keyword>
<dbReference type="PROSITE" id="PS51000">
    <property type="entry name" value="HTH_DEOR_2"/>
    <property type="match status" value="1"/>
</dbReference>
<organism evidence="5 6">
    <name type="scientific">Pseudohalocynthiibacter aestuariivivens</name>
    <dbReference type="NCBI Taxonomy" id="1591409"/>
    <lineage>
        <taxon>Bacteria</taxon>
        <taxon>Pseudomonadati</taxon>
        <taxon>Pseudomonadota</taxon>
        <taxon>Alphaproteobacteria</taxon>
        <taxon>Rhodobacterales</taxon>
        <taxon>Paracoccaceae</taxon>
        <taxon>Pseudohalocynthiibacter</taxon>
    </lineage>
</organism>
<dbReference type="Proteomes" id="UP001589683">
    <property type="component" value="Unassembled WGS sequence"/>
</dbReference>
<keyword evidence="1" id="KW-0678">Repressor</keyword>
<keyword evidence="6" id="KW-1185">Reference proteome</keyword>
<dbReference type="PRINTS" id="PR00037">
    <property type="entry name" value="HTHLACR"/>
</dbReference>
<dbReference type="PANTHER" id="PTHR30363">
    <property type="entry name" value="HTH-TYPE TRANSCRIPTIONAL REGULATOR SRLR-RELATED"/>
    <property type="match status" value="1"/>
</dbReference>
<dbReference type="InterPro" id="IPR037171">
    <property type="entry name" value="NagB/RpiA_transferase-like"/>
</dbReference>
<accession>A0ABV5JAY8</accession>